<feature type="transmembrane region" description="Helical" evidence="1">
    <location>
        <begin position="6"/>
        <end position="30"/>
    </location>
</feature>
<dbReference type="Pfam" id="PF04235">
    <property type="entry name" value="DUF418"/>
    <property type="match status" value="1"/>
</dbReference>
<dbReference type="Proteomes" id="UP000373149">
    <property type="component" value="Unassembled WGS sequence"/>
</dbReference>
<evidence type="ECO:0000313" key="4">
    <source>
        <dbReference type="Proteomes" id="UP000373149"/>
    </source>
</evidence>
<dbReference type="AlphaFoldDB" id="A0A5N8WZF3"/>
<sequence length="381" mass="40664">MQNADALRGFALFGILVVNIAYFASGYAYFGVADPAHDSAFDNGVRTLVTLLFEMKFYLLFSFLFGYSFTIQTAAAERAGAAFRPRHFRRLTGLFLFGVLNAVLLFYGDILTTYAVLGLILYAMRGVSTRTALITAGALVGWVVLLLTALKLAGVAEIDESAAFADGRASAEGFSGGFGSVVAERLDMTGGLISALLMVQGPMALAMFLIGLVAGRHHLLADVSAHTRLLRRIQLWGFTAGLASSLALALGGSHDLAAVAIASLTGPPLAGAYAATLLRYFETARGARLMNALAPAGRMALTNYLGQQLICTLIFTGIGAGLMGDVAPLTVLGIAVTVFLCQLLFSTYWMRHHPYGAAEWALRAFSYWELPRRVRKAGHTA</sequence>
<accession>A0A5N8WZF3</accession>
<feature type="transmembrane region" description="Helical" evidence="1">
    <location>
        <begin position="57"/>
        <end position="75"/>
    </location>
</feature>
<dbReference type="PANTHER" id="PTHR30590">
    <property type="entry name" value="INNER MEMBRANE PROTEIN"/>
    <property type="match status" value="1"/>
</dbReference>
<feature type="transmembrane region" description="Helical" evidence="1">
    <location>
        <begin position="326"/>
        <end position="345"/>
    </location>
</feature>
<evidence type="ECO:0000313" key="3">
    <source>
        <dbReference type="EMBL" id="MPY51958.1"/>
    </source>
</evidence>
<feature type="transmembrane region" description="Helical" evidence="1">
    <location>
        <begin position="95"/>
        <end position="124"/>
    </location>
</feature>
<keyword evidence="1" id="KW-0472">Membrane</keyword>
<keyword evidence="4" id="KW-1185">Reference proteome</keyword>
<evidence type="ECO:0000256" key="1">
    <source>
        <dbReference type="SAM" id="Phobius"/>
    </source>
</evidence>
<dbReference type="PANTHER" id="PTHR30590:SF2">
    <property type="entry name" value="INNER MEMBRANE PROTEIN"/>
    <property type="match status" value="1"/>
</dbReference>
<evidence type="ECO:0000259" key="2">
    <source>
        <dbReference type="Pfam" id="PF04235"/>
    </source>
</evidence>
<name>A0A5N8WZF3_9ACTN</name>
<comment type="caution">
    <text evidence="3">The sequence shown here is derived from an EMBL/GenBank/DDBJ whole genome shotgun (WGS) entry which is preliminary data.</text>
</comment>
<feature type="domain" description="DUF418" evidence="2">
    <location>
        <begin position="214"/>
        <end position="368"/>
    </location>
</feature>
<keyword evidence="1" id="KW-1133">Transmembrane helix</keyword>
<dbReference type="InterPro" id="IPR052529">
    <property type="entry name" value="Bact_Transport_Assoc"/>
</dbReference>
<reference evidence="3 4" key="1">
    <citation type="submission" date="2019-09" db="EMBL/GenBank/DDBJ databases">
        <authorList>
            <person name="Duangmal K."/>
            <person name="Teo W.F.A."/>
            <person name="Lipun K."/>
        </authorList>
    </citation>
    <scope>NUCLEOTIDE SEQUENCE [LARGE SCALE GENOMIC DNA]</scope>
    <source>
        <strain evidence="3 4">K1PN6</strain>
    </source>
</reference>
<dbReference type="InterPro" id="IPR007349">
    <property type="entry name" value="DUF418"/>
</dbReference>
<feature type="transmembrane region" description="Helical" evidence="1">
    <location>
        <begin position="131"/>
        <end position="150"/>
    </location>
</feature>
<gene>
    <name evidence="3" type="ORF">FPZ41_26640</name>
</gene>
<dbReference type="EMBL" id="VMNX01000116">
    <property type="protein sequence ID" value="MPY51958.1"/>
    <property type="molecule type" value="Genomic_DNA"/>
</dbReference>
<feature type="transmembrane region" description="Helical" evidence="1">
    <location>
        <begin position="192"/>
        <end position="214"/>
    </location>
</feature>
<keyword evidence="1" id="KW-0812">Transmembrane</keyword>
<proteinExistence type="predicted"/>
<feature type="transmembrane region" description="Helical" evidence="1">
    <location>
        <begin position="301"/>
        <end position="320"/>
    </location>
</feature>
<feature type="transmembrane region" description="Helical" evidence="1">
    <location>
        <begin position="258"/>
        <end position="281"/>
    </location>
</feature>
<protein>
    <submittedName>
        <fullName evidence="3">DUF418 domain-containing protein</fullName>
    </submittedName>
</protein>
<organism evidence="3 4">
    <name type="scientific">Streptomyces acidicola</name>
    <dbReference type="NCBI Taxonomy" id="2596892"/>
    <lineage>
        <taxon>Bacteria</taxon>
        <taxon>Bacillati</taxon>
        <taxon>Actinomycetota</taxon>
        <taxon>Actinomycetes</taxon>
        <taxon>Kitasatosporales</taxon>
        <taxon>Streptomycetaceae</taxon>
        <taxon>Streptomyces</taxon>
    </lineage>
</organism>